<evidence type="ECO:0000256" key="5">
    <source>
        <dbReference type="ARBA" id="ARBA00022989"/>
    </source>
</evidence>
<dbReference type="NCBIfam" id="TIGR00544">
    <property type="entry name" value="lgt"/>
    <property type="match status" value="1"/>
</dbReference>
<dbReference type="EC" id="2.5.1.145" evidence="7"/>
<comment type="subcellular location">
    <subcellularLocation>
        <location evidence="7">Cell membrane</location>
        <topology evidence="7">Multi-pass membrane protein</topology>
    </subcellularLocation>
</comment>
<feature type="transmembrane region" description="Helical" evidence="7">
    <location>
        <begin position="43"/>
        <end position="67"/>
    </location>
</feature>
<dbReference type="UniPathway" id="UPA00664"/>
<feature type="binding site" evidence="7">
    <location>
        <position position="129"/>
    </location>
    <ligand>
        <name>a 1,2-diacyl-sn-glycero-3-phospho-(1'-sn-glycerol)</name>
        <dbReference type="ChEBI" id="CHEBI:64716"/>
    </ligand>
</feature>
<evidence type="ECO:0000256" key="3">
    <source>
        <dbReference type="ARBA" id="ARBA00022679"/>
    </source>
</evidence>
<dbReference type="Pfam" id="PF01790">
    <property type="entry name" value="LGT"/>
    <property type="match status" value="1"/>
</dbReference>
<sequence length="254" mass="28594">MRPILIKFDGLGIPSYGTMLVISFLVALFLVKRNTKRYNIPGAMIENLAFWIMVGVIIGGRVLYVLFHLEEFSDFFSIFEIWNGGMMFFGGFIGALLAGLIYVKRAGLSVLLLADIISPSIALGEFFTRIGCFLNGCCFGIPTSLPWGVKFPPGSFAQCAGLDSPIHPTQLYSSLFGLLLFFFLQRILKMKHRRGEVFSLFLILYCGFRFGVDFVRYYEDLPNFIINQIISITGIIIGIFLLIKSRKSKIFESP</sequence>
<keyword evidence="3 7" id="KW-0808">Transferase</keyword>
<evidence type="ECO:0000256" key="1">
    <source>
        <dbReference type="ARBA" id="ARBA00007150"/>
    </source>
</evidence>
<dbReference type="GO" id="GO:0005886">
    <property type="term" value="C:plasma membrane"/>
    <property type="evidence" value="ECO:0007669"/>
    <property type="project" value="UniProtKB-SubCell"/>
</dbReference>
<evidence type="ECO:0000313" key="8">
    <source>
        <dbReference type="EMBL" id="HGV98364.1"/>
    </source>
</evidence>
<comment type="pathway">
    <text evidence="7">Protein modification; lipoprotein biosynthesis (diacylglyceryl transfer).</text>
</comment>
<comment type="catalytic activity">
    <reaction evidence="7">
        <text>L-cysteinyl-[prolipoprotein] + a 1,2-diacyl-sn-glycero-3-phospho-(1'-sn-glycerol) = an S-1,2-diacyl-sn-glyceryl-L-cysteinyl-[prolipoprotein] + sn-glycerol 1-phosphate + H(+)</text>
        <dbReference type="Rhea" id="RHEA:56712"/>
        <dbReference type="Rhea" id="RHEA-COMP:14679"/>
        <dbReference type="Rhea" id="RHEA-COMP:14680"/>
        <dbReference type="ChEBI" id="CHEBI:15378"/>
        <dbReference type="ChEBI" id="CHEBI:29950"/>
        <dbReference type="ChEBI" id="CHEBI:57685"/>
        <dbReference type="ChEBI" id="CHEBI:64716"/>
        <dbReference type="ChEBI" id="CHEBI:140658"/>
        <dbReference type="EC" id="2.5.1.145"/>
    </reaction>
</comment>
<gene>
    <name evidence="7 8" type="primary">lgt</name>
    <name evidence="8" type="ORF">ENV60_08745</name>
</gene>
<name>A0A7C4TCT4_UNCW3</name>
<dbReference type="HAMAP" id="MF_01147">
    <property type="entry name" value="Lgt"/>
    <property type="match status" value="1"/>
</dbReference>
<reference evidence="8" key="1">
    <citation type="journal article" date="2020" name="mSystems">
        <title>Genome- and Community-Level Interaction Insights into Carbon Utilization and Element Cycling Functions of Hydrothermarchaeota in Hydrothermal Sediment.</title>
        <authorList>
            <person name="Zhou Z."/>
            <person name="Liu Y."/>
            <person name="Xu W."/>
            <person name="Pan J."/>
            <person name="Luo Z.H."/>
            <person name="Li M."/>
        </authorList>
    </citation>
    <scope>NUCLEOTIDE SEQUENCE [LARGE SCALE GENOMIC DNA]</scope>
    <source>
        <strain evidence="8">SpSt-774</strain>
    </source>
</reference>
<evidence type="ECO:0000256" key="6">
    <source>
        <dbReference type="ARBA" id="ARBA00023136"/>
    </source>
</evidence>
<keyword evidence="5 7" id="KW-1133">Transmembrane helix</keyword>
<comment type="function">
    <text evidence="7">Catalyzes the transfer of the diacylglyceryl group from phosphatidylglycerol to the sulfhydryl group of the N-terminal cysteine of a prolipoprotein, the first step in the formation of mature lipoproteins.</text>
</comment>
<dbReference type="GO" id="GO:0042158">
    <property type="term" value="P:lipoprotein biosynthetic process"/>
    <property type="evidence" value="ECO:0007669"/>
    <property type="project" value="UniProtKB-UniRule"/>
</dbReference>
<organism evidence="8">
    <name type="scientific">candidate division WOR-3 bacterium</name>
    <dbReference type="NCBI Taxonomy" id="2052148"/>
    <lineage>
        <taxon>Bacteria</taxon>
        <taxon>Bacteria division WOR-3</taxon>
    </lineage>
</organism>
<dbReference type="EMBL" id="DTGZ01000165">
    <property type="protein sequence ID" value="HGV98364.1"/>
    <property type="molecule type" value="Genomic_DNA"/>
</dbReference>
<feature type="transmembrane region" description="Helical" evidence="7">
    <location>
        <begin position="12"/>
        <end position="31"/>
    </location>
</feature>
<dbReference type="PANTHER" id="PTHR30589:SF0">
    <property type="entry name" value="PHOSPHATIDYLGLYCEROL--PROLIPOPROTEIN DIACYLGLYCERYL TRANSFERASE"/>
    <property type="match status" value="1"/>
</dbReference>
<evidence type="ECO:0000256" key="4">
    <source>
        <dbReference type="ARBA" id="ARBA00022692"/>
    </source>
</evidence>
<keyword evidence="6 7" id="KW-0472">Membrane</keyword>
<dbReference type="PANTHER" id="PTHR30589">
    <property type="entry name" value="PROLIPOPROTEIN DIACYLGLYCERYL TRANSFERASE"/>
    <property type="match status" value="1"/>
</dbReference>
<accession>A0A7C4TCT4</accession>
<feature type="transmembrane region" description="Helical" evidence="7">
    <location>
        <begin position="200"/>
        <end position="218"/>
    </location>
</feature>
<dbReference type="GO" id="GO:0008961">
    <property type="term" value="F:phosphatidylglycerol-prolipoprotein diacylglyceryl transferase activity"/>
    <property type="evidence" value="ECO:0007669"/>
    <property type="project" value="UniProtKB-UniRule"/>
</dbReference>
<dbReference type="InterPro" id="IPR001640">
    <property type="entry name" value="Lgt"/>
</dbReference>
<proteinExistence type="inferred from homology"/>
<dbReference type="AlphaFoldDB" id="A0A7C4TCT4"/>
<feature type="transmembrane region" description="Helical" evidence="7">
    <location>
        <begin position="169"/>
        <end position="188"/>
    </location>
</feature>
<protein>
    <recommendedName>
        <fullName evidence="7">Phosphatidylglycerol--prolipoprotein diacylglyceryl transferase</fullName>
        <ecNumber evidence="7">2.5.1.145</ecNumber>
    </recommendedName>
</protein>
<evidence type="ECO:0000256" key="2">
    <source>
        <dbReference type="ARBA" id="ARBA00022475"/>
    </source>
</evidence>
<feature type="transmembrane region" description="Helical" evidence="7">
    <location>
        <begin position="224"/>
        <end position="243"/>
    </location>
</feature>
<keyword evidence="2 7" id="KW-1003">Cell membrane</keyword>
<feature type="transmembrane region" description="Helical" evidence="7">
    <location>
        <begin position="87"/>
        <end position="114"/>
    </location>
</feature>
<keyword evidence="4 7" id="KW-0812">Transmembrane</keyword>
<evidence type="ECO:0000256" key="7">
    <source>
        <dbReference type="HAMAP-Rule" id="MF_01147"/>
    </source>
</evidence>
<comment type="caution">
    <text evidence="8">The sequence shown here is derived from an EMBL/GenBank/DDBJ whole genome shotgun (WGS) entry which is preliminary data.</text>
</comment>
<keyword evidence="8" id="KW-0449">Lipoprotein</keyword>
<comment type="similarity">
    <text evidence="1 7">Belongs to the Lgt family.</text>
</comment>